<dbReference type="SUPFAM" id="SSF54001">
    <property type="entry name" value="Cysteine proteinases"/>
    <property type="match status" value="1"/>
</dbReference>
<dbReference type="PROSITE" id="PS50600">
    <property type="entry name" value="ULP_PROTEASE"/>
    <property type="match status" value="1"/>
</dbReference>
<evidence type="ECO:0000256" key="4">
    <source>
        <dbReference type="SAM" id="Coils"/>
    </source>
</evidence>
<feature type="region of interest" description="Disordered" evidence="5">
    <location>
        <begin position="348"/>
        <end position="400"/>
    </location>
</feature>
<dbReference type="Proteomes" id="UP000823388">
    <property type="component" value="Chromosome 4K"/>
</dbReference>
<feature type="coiled-coil region" evidence="4">
    <location>
        <begin position="213"/>
        <end position="244"/>
    </location>
</feature>
<dbReference type="GO" id="GO:0008234">
    <property type="term" value="F:cysteine-type peptidase activity"/>
    <property type="evidence" value="ECO:0007669"/>
    <property type="project" value="InterPro"/>
</dbReference>
<evidence type="ECO:0000256" key="1">
    <source>
        <dbReference type="ARBA" id="ARBA00005234"/>
    </source>
</evidence>
<dbReference type="GO" id="GO:0006508">
    <property type="term" value="P:proteolysis"/>
    <property type="evidence" value="ECO:0007669"/>
    <property type="project" value="UniProtKB-KW"/>
</dbReference>
<feature type="compositionally biased region" description="Basic and acidic residues" evidence="5">
    <location>
        <begin position="390"/>
        <end position="400"/>
    </location>
</feature>
<dbReference type="Pfam" id="PF26133">
    <property type="entry name" value="DUF8039"/>
    <property type="match status" value="1"/>
</dbReference>
<organism evidence="7 8">
    <name type="scientific">Panicum virgatum</name>
    <name type="common">Blackwell switchgrass</name>
    <dbReference type="NCBI Taxonomy" id="38727"/>
    <lineage>
        <taxon>Eukaryota</taxon>
        <taxon>Viridiplantae</taxon>
        <taxon>Streptophyta</taxon>
        <taxon>Embryophyta</taxon>
        <taxon>Tracheophyta</taxon>
        <taxon>Spermatophyta</taxon>
        <taxon>Magnoliopsida</taxon>
        <taxon>Liliopsida</taxon>
        <taxon>Poales</taxon>
        <taxon>Poaceae</taxon>
        <taxon>PACMAD clade</taxon>
        <taxon>Panicoideae</taxon>
        <taxon>Panicodae</taxon>
        <taxon>Paniceae</taxon>
        <taxon>Panicinae</taxon>
        <taxon>Panicum</taxon>
        <taxon>Panicum sect. Hiantes</taxon>
    </lineage>
</organism>
<dbReference type="PANTHER" id="PTHR33018:SF34">
    <property type="entry name" value="OS02G0472350 PROTEIN"/>
    <property type="match status" value="1"/>
</dbReference>
<keyword evidence="4" id="KW-0175">Coiled coil</keyword>
<protein>
    <recommendedName>
        <fullName evidence="6">Ubiquitin-like protease family profile domain-containing protein</fullName>
    </recommendedName>
</protein>
<dbReference type="Gene3D" id="3.40.395.10">
    <property type="entry name" value="Adenoviral Proteinase, Chain A"/>
    <property type="match status" value="1"/>
</dbReference>
<dbReference type="Pfam" id="PF02902">
    <property type="entry name" value="Peptidase_C48"/>
    <property type="match status" value="1"/>
</dbReference>
<evidence type="ECO:0000313" key="7">
    <source>
        <dbReference type="EMBL" id="KAG2612284.1"/>
    </source>
</evidence>
<proteinExistence type="inferred from homology"/>
<comment type="caution">
    <text evidence="7">The sequence shown here is derived from an EMBL/GenBank/DDBJ whole genome shotgun (WGS) entry which is preliminary data.</text>
</comment>
<feature type="domain" description="Ubiquitin-like protease family profile" evidence="6">
    <location>
        <begin position="577"/>
        <end position="756"/>
    </location>
</feature>
<keyword evidence="8" id="KW-1185">Reference proteome</keyword>
<sequence length="812" mass="93484">MLWAELKDMFTLPDGVDQELVKKCALKKMALAFATFKKKLYTNYIKKDKEPNWDDLPQVKPYWEEFKQNKLSEEAQEKSEQAKVNAANKKYSHHLGAAGYKKSFKKWQKMEQDLMDRGIRPTTWDWPDRSKWWLFANGVTLNQLDGSLVVPEHMQEVSRDLVAAIDETQQGTFHPQRENDELTRALKNPEHPGRARGIGVVPWKVAWAGDPSYKTHRKSRAEQEEKLRAIEEKMNKKVASLESQMDARVNEARYPVDDVTMPTPCELHVRARNISIHVAYGSALPLNPSTTIHGRPIPPGYTSVTVEQIVGNNDDLELDFVGGDGEKTLGDALHGVVLWCKSDIKLTERQTAPGQTDRPATSTPTPPAPEKGKKKTSSLPAAGPSKKKQKTVERQLPYEKTAEELEEETARYIKEQLKPKVPPPREKVPLELGKKLLANLDNPPKPKSLPSDYDRTLTKAHKVRNLKKKCGKTIPQLGTQQKELEPLRADLQAAIFLSETGLTLEEATGHVEAKIPIARTITPFHHGKPFVTEEEEKSLGTQMFNLHRWYLRMAKDEGKMFGVKYRDHDFFRGEDDFWVYFQNLYEIYHRQALDASIITIWVLQEIQRSRKHGWHHQIGFMSPLLVNQKLINESYKETCENMYDSLTRQSYKSYIFIPYNFGYHWILLKLSVETGNLIVFDSMRNPKSAIQHILDPFNRVWKKFVKNNKGRGQWRPELNVNMDYPVCSFINICLCARQQKGTDWCGYYVCDYLHIMTPCGKTTDEEMRMSQMGDECYSTDRINAGFILNEILDPRGEFYHDGHIDRGFPSTS</sequence>
<dbReference type="EMBL" id="CM029043">
    <property type="protein sequence ID" value="KAG2612284.1"/>
    <property type="molecule type" value="Genomic_DNA"/>
</dbReference>
<dbReference type="InterPro" id="IPR003653">
    <property type="entry name" value="Peptidase_C48_C"/>
</dbReference>
<evidence type="ECO:0000259" key="6">
    <source>
        <dbReference type="PROSITE" id="PS50600"/>
    </source>
</evidence>
<name>A0A8T0TU60_PANVG</name>
<keyword evidence="3" id="KW-0378">Hydrolase</keyword>
<accession>A0A8T0TU60</accession>
<evidence type="ECO:0000313" key="8">
    <source>
        <dbReference type="Proteomes" id="UP000823388"/>
    </source>
</evidence>
<comment type="similarity">
    <text evidence="1">Belongs to the peptidase C48 family.</text>
</comment>
<evidence type="ECO:0000256" key="2">
    <source>
        <dbReference type="ARBA" id="ARBA00022670"/>
    </source>
</evidence>
<keyword evidence="2" id="KW-0645">Protease</keyword>
<gene>
    <name evidence="7" type="ORF">PVAP13_4KG272105</name>
</gene>
<dbReference type="InterPro" id="IPR058352">
    <property type="entry name" value="DUF8039"/>
</dbReference>
<dbReference type="PANTHER" id="PTHR33018">
    <property type="entry name" value="OS10G0338966 PROTEIN-RELATED"/>
    <property type="match status" value="1"/>
</dbReference>
<reference evidence="7" key="1">
    <citation type="submission" date="2020-05" db="EMBL/GenBank/DDBJ databases">
        <title>WGS assembly of Panicum virgatum.</title>
        <authorList>
            <person name="Lovell J.T."/>
            <person name="Jenkins J."/>
            <person name="Shu S."/>
            <person name="Juenger T.E."/>
            <person name="Schmutz J."/>
        </authorList>
    </citation>
    <scope>NUCLEOTIDE SEQUENCE</scope>
    <source>
        <strain evidence="7">AP13</strain>
    </source>
</reference>
<dbReference type="AlphaFoldDB" id="A0A8T0TU60"/>
<evidence type="ECO:0000256" key="3">
    <source>
        <dbReference type="ARBA" id="ARBA00022801"/>
    </source>
</evidence>
<dbReference type="InterPro" id="IPR038765">
    <property type="entry name" value="Papain-like_cys_pep_sf"/>
</dbReference>
<evidence type="ECO:0000256" key="5">
    <source>
        <dbReference type="SAM" id="MobiDB-lite"/>
    </source>
</evidence>